<dbReference type="InterPro" id="IPR000157">
    <property type="entry name" value="TIR_dom"/>
</dbReference>
<dbReference type="PROSITE" id="PS50104">
    <property type="entry name" value="TIR"/>
    <property type="match status" value="1"/>
</dbReference>
<gene>
    <name evidence="2" type="ORF">KUTeg_015726</name>
</gene>
<dbReference type="InterPro" id="IPR035897">
    <property type="entry name" value="Toll_tir_struct_dom_sf"/>
</dbReference>
<dbReference type="SUPFAM" id="SSF52200">
    <property type="entry name" value="Toll/Interleukin receptor TIR domain"/>
    <property type="match status" value="1"/>
</dbReference>
<organism evidence="2 3">
    <name type="scientific">Tegillarca granosa</name>
    <name type="common">Malaysian cockle</name>
    <name type="synonym">Anadara granosa</name>
    <dbReference type="NCBI Taxonomy" id="220873"/>
    <lineage>
        <taxon>Eukaryota</taxon>
        <taxon>Metazoa</taxon>
        <taxon>Spiralia</taxon>
        <taxon>Lophotrochozoa</taxon>
        <taxon>Mollusca</taxon>
        <taxon>Bivalvia</taxon>
        <taxon>Autobranchia</taxon>
        <taxon>Pteriomorphia</taxon>
        <taxon>Arcoida</taxon>
        <taxon>Arcoidea</taxon>
        <taxon>Arcidae</taxon>
        <taxon>Tegillarca</taxon>
    </lineage>
</organism>
<feature type="domain" description="TIR" evidence="1">
    <location>
        <begin position="97"/>
        <end position="140"/>
    </location>
</feature>
<keyword evidence="3" id="KW-1185">Reference proteome</keyword>
<protein>
    <recommendedName>
        <fullName evidence="1">TIR domain-containing protein</fullName>
    </recommendedName>
</protein>
<comment type="caution">
    <text evidence="2">The sequence shown here is derived from an EMBL/GenBank/DDBJ whole genome shotgun (WGS) entry which is preliminary data.</text>
</comment>
<dbReference type="Proteomes" id="UP001217089">
    <property type="component" value="Unassembled WGS sequence"/>
</dbReference>
<proteinExistence type="predicted"/>
<name>A0ABQ9ESU6_TEGGR</name>
<dbReference type="Gene3D" id="3.40.50.10140">
    <property type="entry name" value="Toll/interleukin-1 receptor homology (TIR) domain"/>
    <property type="match status" value="1"/>
</dbReference>
<evidence type="ECO:0000313" key="3">
    <source>
        <dbReference type="Proteomes" id="UP001217089"/>
    </source>
</evidence>
<evidence type="ECO:0000259" key="1">
    <source>
        <dbReference type="PROSITE" id="PS50104"/>
    </source>
</evidence>
<reference evidence="2 3" key="1">
    <citation type="submission" date="2022-12" db="EMBL/GenBank/DDBJ databases">
        <title>Chromosome-level genome of Tegillarca granosa.</title>
        <authorList>
            <person name="Kim J."/>
        </authorList>
    </citation>
    <scope>NUCLEOTIDE SEQUENCE [LARGE SCALE GENOMIC DNA]</scope>
    <source>
        <strain evidence="2">Teg-2019</strain>
        <tissue evidence="2">Adductor muscle</tissue>
    </source>
</reference>
<evidence type="ECO:0000313" key="2">
    <source>
        <dbReference type="EMBL" id="KAJ8306685.1"/>
    </source>
</evidence>
<accession>A0ABQ9ESU6</accession>
<dbReference type="EMBL" id="JARBDR010000811">
    <property type="protein sequence ID" value="KAJ8306685.1"/>
    <property type="molecule type" value="Genomic_DNA"/>
</dbReference>
<sequence length="140" mass="16442">MNASFYEPHLQNCFDPIRDVDDGSADEPKRLKENIIAELPPCRNYIDCPHLNSNETIEDNNNTWFNVTYKDTVSGYVLADYPMRWHCKQYVRKAKENEFDVFTSYSRDDYEWVKTLFLQLKSEGFAVCVDFKDFVPGTSD</sequence>